<dbReference type="Gene3D" id="3.30.530.20">
    <property type="match status" value="1"/>
</dbReference>
<keyword evidence="3" id="KW-0346">Stress response</keyword>
<protein>
    <submittedName>
        <fullName evidence="3">Activator of 90 kDa heat shock protein ATPase homolog 1</fullName>
    </submittedName>
</protein>
<organism evidence="3">
    <name type="scientific">hydrothermal vent metagenome</name>
    <dbReference type="NCBI Taxonomy" id="652676"/>
    <lineage>
        <taxon>unclassified sequences</taxon>
        <taxon>metagenomes</taxon>
        <taxon>ecological metagenomes</taxon>
    </lineage>
</organism>
<dbReference type="InterPro" id="IPR013538">
    <property type="entry name" value="ASHA1/2-like_C"/>
</dbReference>
<accession>A0A160VB98</accession>
<reference evidence="3" key="1">
    <citation type="submission" date="2015-10" db="EMBL/GenBank/DDBJ databases">
        <authorList>
            <person name="Gilbert D.G."/>
        </authorList>
    </citation>
    <scope>NUCLEOTIDE SEQUENCE</scope>
</reference>
<feature type="domain" description="Activator of Hsp90 ATPase homologue 1/2-like C-terminal" evidence="2">
    <location>
        <begin position="11"/>
        <end position="104"/>
    </location>
</feature>
<evidence type="ECO:0000259" key="2">
    <source>
        <dbReference type="Pfam" id="PF08327"/>
    </source>
</evidence>
<comment type="similarity">
    <text evidence="1">Belongs to the AHA1 family.</text>
</comment>
<evidence type="ECO:0000256" key="1">
    <source>
        <dbReference type="ARBA" id="ARBA00006817"/>
    </source>
</evidence>
<dbReference type="EMBL" id="FAXA01000390">
    <property type="protein sequence ID" value="CUV03288.1"/>
    <property type="molecule type" value="Genomic_DNA"/>
</dbReference>
<gene>
    <name evidence="3" type="ORF">MGWOODY_Clf1931</name>
</gene>
<sequence length="132" mass="14670">MDFEISDLLPAPPQVVYDTWLDSEGHAAITGSPVTARNEVGGDFPVHDGDINGKNLELRPGKLIRQSWLTQQSADSELEITLELEGTGTRLTLKYTNLMGNGTHYKTGRVEHYFEPMEAYFRNNANSSTVTI</sequence>
<dbReference type="AlphaFoldDB" id="A0A160VB98"/>
<dbReference type="SUPFAM" id="SSF55961">
    <property type="entry name" value="Bet v1-like"/>
    <property type="match status" value="1"/>
</dbReference>
<dbReference type="Pfam" id="PF08327">
    <property type="entry name" value="AHSA1"/>
    <property type="match status" value="1"/>
</dbReference>
<evidence type="ECO:0000313" key="3">
    <source>
        <dbReference type="EMBL" id="CUV03288.1"/>
    </source>
</evidence>
<dbReference type="InterPro" id="IPR023393">
    <property type="entry name" value="START-like_dom_sf"/>
</dbReference>
<proteinExistence type="inferred from homology"/>
<name>A0A160VB98_9ZZZZ</name>